<keyword evidence="7 9" id="KW-1133">Transmembrane helix</keyword>
<dbReference type="GO" id="GO:0000030">
    <property type="term" value="F:mannosyltransferase activity"/>
    <property type="evidence" value="ECO:0007669"/>
    <property type="project" value="TreeGrafter"/>
</dbReference>
<feature type="transmembrane region" description="Helical" evidence="9">
    <location>
        <begin position="278"/>
        <end position="294"/>
    </location>
</feature>
<dbReference type="Pfam" id="PF03901">
    <property type="entry name" value="Glyco_transf_22"/>
    <property type="match status" value="1"/>
</dbReference>
<evidence type="ECO:0000256" key="4">
    <source>
        <dbReference type="ARBA" id="ARBA00022679"/>
    </source>
</evidence>
<dbReference type="InterPro" id="IPR005599">
    <property type="entry name" value="GPI_mannosylTrfase"/>
</dbReference>
<evidence type="ECO:0000256" key="6">
    <source>
        <dbReference type="ARBA" id="ARBA00022824"/>
    </source>
</evidence>
<dbReference type="EMBL" id="FNRI01000008">
    <property type="protein sequence ID" value="SEA87130.1"/>
    <property type="molecule type" value="Genomic_DNA"/>
</dbReference>
<evidence type="ECO:0000256" key="3">
    <source>
        <dbReference type="ARBA" id="ARBA00022676"/>
    </source>
</evidence>
<accession>A0A1H4ERJ0</accession>
<keyword evidence="5 9" id="KW-0812">Transmembrane</keyword>
<evidence type="ECO:0000256" key="7">
    <source>
        <dbReference type="ARBA" id="ARBA00022989"/>
    </source>
</evidence>
<keyword evidence="4 10" id="KW-0808">Transferase</keyword>
<protein>
    <submittedName>
        <fullName evidence="10">Alg9-like mannosyltransferase family protein</fullName>
    </submittedName>
</protein>
<organism evidence="10 11">
    <name type="scientific">Alistipes timonensis JC136</name>
    <dbReference type="NCBI Taxonomy" id="1033731"/>
    <lineage>
        <taxon>Bacteria</taxon>
        <taxon>Pseudomonadati</taxon>
        <taxon>Bacteroidota</taxon>
        <taxon>Bacteroidia</taxon>
        <taxon>Bacteroidales</taxon>
        <taxon>Rikenellaceae</taxon>
        <taxon>Alistipes</taxon>
    </lineage>
</organism>
<feature type="transmembrane region" description="Helical" evidence="9">
    <location>
        <begin position="125"/>
        <end position="144"/>
    </location>
</feature>
<evidence type="ECO:0000256" key="8">
    <source>
        <dbReference type="ARBA" id="ARBA00023136"/>
    </source>
</evidence>
<dbReference type="STRING" id="1033731.SAMN05444145_10823"/>
<dbReference type="Proteomes" id="UP000183253">
    <property type="component" value="Unassembled WGS sequence"/>
</dbReference>
<feature type="transmembrane region" description="Helical" evidence="9">
    <location>
        <begin position="213"/>
        <end position="233"/>
    </location>
</feature>
<feature type="transmembrane region" description="Helical" evidence="9">
    <location>
        <begin position="350"/>
        <end position="371"/>
    </location>
</feature>
<keyword evidence="8 9" id="KW-0472">Membrane</keyword>
<dbReference type="AlphaFoldDB" id="A0A1H4ERJ0"/>
<keyword evidence="3 10" id="KW-0328">Glycosyltransferase</keyword>
<comment type="subcellular location">
    <subcellularLocation>
        <location evidence="1">Endomembrane system</location>
        <topology evidence="1">Multi-pass membrane protein</topology>
    </subcellularLocation>
    <subcellularLocation>
        <location evidence="2">Endoplasmic reticulum membrane</location>
    </subcellularLocation>
</comment>
<gene>
    <name evidence="10" type="ORF">SAMN05444145_10823</name>
</gene>
<proteinExistence type="predicted"/>
<feature type="transmembrane region" description="Helical" evidence="9">
    <location>
        <begin position="179"/>
        <end position="207"/>
    </location>
</feature>
<feature type="transmembrane region" description="Helical" evidence="9">
    <location>
        <begin position="322"/>
        <end position="338"/>
    </location>
</feature>
<evidence type="ECO:0000256" key="1">
    <source>
        <dbReference type="ARBA" id="ARBA00004127"/>
    </source>
</evidence>
<keyword evidence="6" id="KW-0256">Endoplasmic reticulum</keyword>
<evidence type="ECO:0000256" key="9">
    <source>
        <dbReference type="SAM" id="Phobius"/>
    </source>
</evidence>
<evidence type="ECO:0000313" key="10">
    <source>
        <dbReference type="EMBL" id="SEA87130.1"/>
    </source>
</evidence>
<dbReference type="RefSeq" id="WP_010264709.1">
    <property type="nucleotide sequence ID" value="NZ_CAEG01000015.1"/>
</dbReference>
<dbReference type="GO" id="GO:0012505">
    <property type="term" value="C:endomembrane system"/>
    <property type="evidence" value="ECO:0007669"/>
    <property type="project" value="UniProtKB-SubCell"/>
</dbReference>
<dbReference type="OrthoDB" id="620676at2"/>
<reference evidence="10 11" key="1">
    <citation type="submission" date="2016-10" db="EMBL/GenBank/DDBJ databases">
        <authorList>
            <person name="de Groot N.N."/>
        </authorList>
    </citation>
    <scope>NUCLEOTIDE SEQUENCE [LARGE SCALE GENOMIC DNA]</scope>
    <source>
        <strain evidence="10 11">DSM 25383</strain>
    </source>
</reference>
<keyword evidence="11" id="KW-1185">Reference proteome</keyword>
<sequence length="515" mass="59735">MISFERLKITPPRLIWAGCLVTLLYAAFSLGTYHPDEHFQILEYAHMKLFGTPTPEHLPWEYLLQMRPGIQPFVAWAVGKGLLAAGLYSPFAVVFVLQLLSGALSVAVLLFFYRTVRDELEDEKTRCWFLLLGFFLWFLAYLHVHFNAEMISGNLLLLLAALTMRCHKAAGRREFGWGVLLGMTAGLTFAVRFQMGFALLGYGIWLLVFLRRWKLYAGMVPGVLAMLALGLLADRWLYGEWTLTPVNYLCENILNENMLKFGTSPWWYYFTEPFTEGGYVYGPLALVAAVWFFWRRPRSVVTWMLVPFLLVHFFMGHKELRFFFPALFFAPWFIVLMFRELPRRWFEARAWRYVLGALVAVNAGIMGYCLVQPRPEIYFYKMMQEYCRGKKEVVALGLVPTGVGYGFIEDILEPGRIVETRFYMPGNLRPLYFDTQAELEAAVPALQAPDRQLMVLSHCWWLDTELSLPLKKVPWRPYPDWLVRWFNFNDWTRFGGRYMGVYEVEPAGVAAPDAV</sequence>
<name>A0A1H4ERJ0_9BACT</name>
<feature type="transmembrane region" description="Helical" evidence="9">
    <location>
        <begin position="91"/>
        <end position="113"/>
    </location>
</feature>
<evidence type="ECO:0000256" key="5">
    <source>
        <dbReference type="ARBA" id="ARBA00022692"/>
    </source>
</evidence>
<evidence type="ECO:0000256" key="2">
    <source>
        <dbReference type="ARBA" id="ARBA00004586"/>
    </source>
</evidence>
<dbReference type="PANTHER" id="PTHR22760">
    <property type="entry name" value="GLYCOSYLTRANSFERASE"/>
    <property type="match status" value="1"/>
</dbReference>
<feature type="transmembrane region" description="Helical" evidence="9">
    <location>
        <begin position="300"/>
        <end position="315"/>
    </location>
</feature>
<evidence type="ECO:0000313" key="11">
    <source>
        <dbReference type="Proteomes" id="UP000183253"/>
    </source>
</evidence>